<dbReference type="AlphaFoldDB" id="A0A2S8GEI3"/>
<dbReference type="Gene3D" id="3.40.390.80">
    <property type="entry name" value="Peptidase M60, enhancin-like domain 2"/>
    <property type="match status" value="1"/>
</dbReference>
<evidence type="ECO:0000313" key="2">
    <source>
        <dbReference type="EMBL" id="PQO42865.1"/>
    </source>
</evidence>
<dbReference type="Pfam" id="PF13402">
    <property type="entry name" value="Peptidase_M60"/>
    <property type="match status" value="1"/>
</dbReference>
<evidence type="ECO:0000313" key="3">
    <source>
        <dbReference type="Proteomes" id="UP000239388"/>
    </source>
</evidence>
<dbReference type="Gene3D" id="2.60.120.1250">
    <property type="entry name" value="Peptidase M60, enhancin-like domain 1"/>
    <property type="match status" value="1"/>
</dbReference>
<dbReference type="InterPro" id="IPR031161">
    <property type="entry name" value="Peptidase_M60_dom"/>
</dbReference>
<gene>
    <name evidence="2" type="ORF">C5Y98_01570</name>
</gene>
<dbReference type="InterPro" id="IPR042279">
    <property type="entry name" value="Pep_M60_3"/>
</dbReference>
<dbReference type="PANTHER" id="PTHR15730:SF5">
    <property type="entry name" value="SI:CH211-210B2.2-RELATED"/>
    <property type="match status" value="1"/>
</dbReference>
<dbReference type="InterPro" id="IPR051244">
    <property type="entry name" value="TCAF"/>
</dbReference>
<organism evidence="2 3">
    <name type="scientific">Blastopirellula marina</name>
    <dbReference type="NCBI Taxonomy" id="124"/>
    <lineage>
        <taxon>Bacteria</taxon>
        <taxon>Pseudomonadati</taxon>
        <taxon>Planctomycetota</taxon>
        <taxon>Planctomycetia</taxon>
        <taxon>Pirellulales</taxon>
        <taxon>Pirellulaceae</taxon>
        <taxon>Blastopirellula</taxon>
    </lineage>
</organism>
<dbReference type="EMBL" id="PUIB01000002">
    <property type="protein sequence ID" value="PQO42865.1"/>
    <property type="molecule type" value="Genomic_DNA"/>
</dbReference>
<dbReference type="Pfam" id="PF17291">
    <property type="entry name" value="M60-like_N"/>
    <property type="match status" value="1"/>
</dbReference>
<dbReference type="PANTHER" id="PTHR15730">
    <property type="entry name" value="EXPERIMENTAL AUTOIMMUNE PROSTATITIS ANTIGEN 2-RELATED"/>
    <property type="match status" value="1"/>
</dbReference>
<name>A0A2S8GEI3_9BACT</name>
<accession>A0A2S8GEI3</accession>
<comment type="caution">
    <text evidence="2">The sequence shown here is derived from an EMBL/GenBank/DDBJ whole genome shotgun (WGS) entry which is preliminary data.</text>
</comment>
<sequence length="590" mass="66797">MLAKIANDDHNQQALMISRDIFSTFTLERHTLYRYVPVPFPLSLPMIRSLTLAGCLLLAFALCLFGPALSQAATDAELRKAAQGEKLTEEEFNSVKKALIKDGRSGKASSEAMQELIGKLRDAPAVKIGPDRKSRHKMLENTLVDLRMIYEGELAAGAIPPDKLQKHPSADLFPGAIPGQVKPSTQTCEINANSYRWQSTGLYAPPGETIRVIIPDAYVDAGWKLRIGANSTTIDVPRHKTINRFPKIDRVYDLKERTTVVGSSFGGLIYIELPTPKAKTFLAKDSDIYNLIDQYTPPPKKMCQVRFTNVIQAPRYVHGETDIREWRSQIRNYPAPYAEIGSDKVIFMLPSQFVRKLDTPDLAMEKWDAVIDAMSEISGRPKTKPFPHRFLIDAHVNWGAAFASYPINAPFSWAEAIVKGEPEWGHCHELGHLHQHRAWTYQGTGEVTVNIFAHYALEQVYGRVPDRGSRQTVLEKTRDYISRPLEDRNWTTVNGALFERLAFYQVLSYEFGWEPFKQVFREYRALPLDQHPKSDVDRASDFLIRMSRATNHNLGPYFTQWGVQVHDTALQEVQSLPAWESAMVKEALAK</sequence>
<dbReference type="InterPro" id="IPR035423">
    <property type="entry name" value="M60-like_N"/>
</dbReference>
<protein>
    <recommendedName>
        <fullName evidence="1">Peptidase M60 domain-containing protein</fullName>
    </recommendedName>
</protein>
<dbReference type="Proteomes" id="UP000239388">
    <property type="component" value="Unassembled WGS sequence"/>
</dbReference>
<proteinExistence type="predicted"/>
<dbReference type="Gene3D" id="1.10.390.30">
    <property type="entry name" value="Peptidase M60, enhancin-like domain 3"/>
    <property type="match status" value="1"/>
</dbReference>
<dbReference type="PROSITE" id="PS51723">
    <property type="entry name" value="PEPTIDASE_M60"/>
    <property type="match status" value="1"/>
</dbReference>
<reference evidence="2 3" key="1">
    <citation type="submission" date="2018-02" db="EMBL/GenBank/DDBJ databases">
        <title>Comparative genomes isolates from brazilian mangrove.</title>
        <authorList>
            <person name="Araujo J.E."/>
            <person name="Taketani R.G."/>
            <person name="Silva M.C.P."/>
            <person name="Loureco M.V."/>
            <person name="Andreote F.D."/>
        </authorList>
    </citation>
    <scope>NUCLEOTIDE SEQUENCE [LARGE SCALE GENOMIC DNA]</scope>
    <source>
        <strain evidence="2 3">NAP PRIS-MGV</strain>
    </source>
</reference>
<dbReference type="SMART" id="SM01276">
    <property type="entry name" value="M60-like"/>
    <property type="match status" value="1"/>
</dbReference>
<feature type="domain" description="Peptidase M60" evidence="1">
    <location>
        <begin position="195"/>
        <end position="512"/>
    </location>
</feature>
<evidence type="ECO:0000259" key="1">
    <source>
        <dbReference type="PROSITE" id="PS51723"/>
    </source>
</evidence>